<feature type="region of interest" description="Disordered" evidence="1">
    <location>
        <begin position="1"/>
        <end position="57"/>
    </location>
</feature>
<dbReference type="Proteomes" id="UP001560573">
    <property type="component" value="Unassembled WGS sequence"/>
</dbReference>
<sequence>MKKMNENTKSRAIRTEKQKVIENKDNLDSRKNEEWRTMGDKVTHTEKPTKEERLKKK</sequence>
<accession>A0ABV3ZKI3</accession>
<evidence type="ECO:0000256" key="1">
    <source>
        <dbReference type="SAM" id="MobiDB-lite"/>
    </source>
</evidence>
<name>A0ABV3ZKI3_9BACT</name>
<dbReference type="EMBL" id="JAULBC010000006">
    <property type="protein sequence ID" value="MEX6689654.1"/>
    <property type="molecule type" value="Genomic_DNA"/>
</dbReference>
<evidence type="ECO:0000313" key="3">
    <source>
        <dbReference type="Proteomes" id="UP001560573"/>
    </source>
</evidence>
<gene>
    <name evidence="2" type="ORF">QTN47_19270</name>
</gene>
<dbReference type="RefSeq" id="WP_369331061.1">
    <property type="nucleotide sequence ID" value="NZ_JAULBC010000006.1"/>
</dbReference>
<comment type="caution">
    <text evidence="2">The sequence shown here is derived from an EMBL/GenBank/DDBJ whole genome shotgun (WGS) entry which is preliminary data.</text>
</comment>
<proteinExistence type="predicted"/>
<organism evidence="2 3">
    <name type="scientific">Danxiaibacter flavus</name>
    <dbReference type="NCBI Taxonomy" id="3049108"/>
    <lineage>
        <taxon>Bacteria</taxon>
        <taxon>Pseudomonadati</taxon>
        <taxon>Bacteroidota</taxon>
        <taxon>Chitinophagia</taxon>
        <taxon>Chitinophagales</taxon>
        <taxon>Chitinophagaceae</taxon>
        <taxon>Danxiaibacter</taxon>
    </lineage>
</organism>
<reference evidence="2 3" key="1">
    <citation type="submission" date="2023-07" db="EMBL/GenBank/DDBJ databases">
        <authorList>
            <person name="Lian W.-H."/>
        </authorList>
    </citation>
    <scope>NUCLEOTIDE SEQUENCE [LARGE SCALE GENOMIC DNA]</scope>
    <source>
        <strain evidence="2 3">SYSU DXS3180</strain>
    </source>
</reference>
<keyword evidence="3" id="KW-1185">Reference proteome</keyword>
<evidence type="ECO:0000313" key="2">
    <source>
        <dbReference type="EMBL" id="MEX6689654.1"/>
    </source>
</evidence>
<protein>
    <submittedName>
        <fullName evidence="2">Uncharacterized protein</fullName>
    </submittedName>
</protein>